<proteinExistence type="predicted"/>
<accession>A0ACB7YWI1</accession>
<name>A0ACB7YWI1_9ERIC</name>
<protein>
    <submittedName>
        <fullName evidence="1">Uncharacterized protein</fullName>
    </submittedName>
</protein>
<dbReference type="EMBL" id="CM037153">
    <property type="protein sequence ID" value="KAH7857960.1"/>
    <property type="molecule type" value="Genomic_DNA"/>
</dbReference>
<keyword evidence="2" id="KW-1185">Reference proteome</keyword>
<dbReference type="Proteomes" id="UP000828048">
    <property type="component" value="Chromosome 3"/>
</dbReference>
<comment type="caution">
    <text evidence="1">The sequence shown here is derived from an EMBL/GenBank/DDBJ whole genome shotgun (WGS) entry which is preliminary data.</text>
</comment>
<reference evidence="1 2" key="1">
    <citation type="journal article" date="2021" name="Hortic Res">
        <title>High-quality reference genome and annotation aids understanding of berry development for evergreen blueberry (Vaccinium darrowii).</title>
        <authorList>
            <person name="Yu J."/>
            <person name="Hulse-Kemp A.M."/>
            <person name="Babiker E."/>
            <person name="Staton M."/>
        </authorList>
    </citation>
    <scope>NUCLEOTIDE SEQUENCE [LARGE SCALE GENOMIC DNA]</scope>
    <source>
        <strain evidence="2">cv. NJ 8807/NJ 8810</strain>
        <tissue evidence="1">Young leaf</tissue>
    </source>
</reference>
<sequence length="1763" mass="202301">MALVAVSSTINSTLVPLLSGEVKLLSNIHIEVASIKAELESIMSFLKDADSSAKLENESAKSWVKQARSVAYQIEDVLDEYILHLTENHQRRGFIGYLRKLGRSITKLKPRHDIASQIQDIKQNIREIKERADRYGISSLERGSNSKTEENVHDDPRVASLFMEEDELVGVESTREELIHRLIIGERNRTVTSLVGMGGCGKTTLAKAVFDNQKVYVNFDCQAWVSVSQSYKTADIFRRMIKQIWERRNERAPEEIDTMDQNSLIHMLREYLAQKRFLIVFDDVWSTDFWRFLRLALPRNSKGSQIIITTRNEDVASFCKESSSDHVYKLEPLIEEEAWKLFCMKAFQLDFGGRCPPELEKVSRAIVRKCEGLPLAIVTIGALLSTKSKVVSEWQRFYNSIRSQLERNPHLANITKILLLSYNDLPYYLKSCFLYFGIIPEDYQITRGRLIRLWIAEGFIERHRGKTLEEVAEEHLTELVRRSLVQVSATKFDGRIKRCQVHDLVHETILTMCEELNFCHTLGEADPTWNDETRRWSIHTHNITSKDLDTIRSTKSRIRSVFLFSMRKVPMTQLLDTLALNFKLLKVLDLQDAPLDQLHEEVGNLLHLRYLSIKRTKVKTIPKSIGNLHNLQTLNLKFSLVSALQIGILSRLHKLRHLRAMSPDWESGLKIQGGIGHLEELQTLWAVEGNDHEEGFSLVTIKELENLRQLRKLGILNLKRENGEALCTAIEKMKNLQSLRVWSIRRGEILDLHSLSSPPESLQCLSLNGRLETLPNWISKLDNLGHLTLRWSGLTDTHAIKALQALPNLIELNIMAGYDGEQLYFEGGGFQKLKVLYLRFLERLNSIVIEEGGLPVLNQLWIGDSPRLMEVPSGIRNLRELKSLYFEAMPAKFLNRMKIDEGQDYWIVEHIPIVRFLLPDDTEFKGSCKFYTPQEFQVAWESDTYMLVGNTKPFRMWVQSALEDGDSSPKLENERAKNWVKEVRALAYLIEDVMDEYIFHLVENQKRRGFIGFLCNLTRSITRLKPQHEIASQIQDIKKIIRDIKERPDRYGFSSFEHGSISKTEEQVHDEPRVASLFIEEDEVVGIESTREELIRRLVTGQSNQTMTSFVGIRTVTSLVGMGGCGKTILAKAAFDNQKVHENFDCEAWLSVSQSYKMEDIFRRMMKQLCESRKERAADGIDTTDQSSLILMLRKYLTKKRYLIVFDNIWSPEFWRIVKIALPKNDEGSQIIVTTRSEDVASFCKESSSDHICKLEPLTKEETWKLFCMKAFRHDFCGHCPPELEKVSRAIVKKCEVSPLAIMTIGALLSTKNKVASEWKRFYNGLGSELERNPRLANITKILLLSYNDLPYYLKPCFFITNKDLETISITKSRIRSIFLFSLEELPKKQFLGTLAVNFKLLKVLDLQDAPLDQLHEEAGNLFHLRYLSVKRTKVSVIPKSIGNLYNLQTLNLKYSLVLVLQIGILSRLHKLRHLIALSRDSKSAVKIQGGIGHLKELQTLWAVERNNHEKGFSLVSIKELENLRQLRKLGILDLKRENEKALCTAIKYMKHLQCLRVWNINRDDILDLHSLSSPPESLQCLHLSGRLETLPNWISKLDNLGRLSLCWSGLSSSAIKALQPLPSLIELNSIDAYDGEQLYFDTGGFQKLKVLYLRSLKGLNSIIIEKGGLPILNQFWIGPSPQLKKLKISTGNYEQKTPPEMGNILSNLQKACLPLLAAFSVPEELCEEKDGSTLQGFSEEKIYGFSNDDFDFLADETEGKRD</sequence>
<evidence type="ECO:0000313" key="2">
    <source>
        <dbReference type="Proteomes" id="UP000828048"/>
    </source>
</evidence>
<evidence type="ECO:0000313" key="1">
    <source>
        <dbReference type="EMBL" id="KAH7857960.1"/>
    </source>
</evidence>
<gene>
    <name evidence="1" type="ORF">Vadar_018356</name>
</gene>
<organism evidence="1 2">
    <name type="scientific">Vaccinium darrowii</name>
    <dbReference type="NCBI Taxonomy" id="229202"/>
    <lineage>
        <taxon>Eukaryota</taxon>
        <taxon>Viridiplantae</taxon>
        <taxon>Streptophyta</taxon>
        <taxon>Embryophyta</taxon>
        <taxon>Tracheophyta</taxon>
        <taxon>Spermatophyta</taxon>
        <taxon>Magnoliopsida</taxon>
        <taxon>eudicotyledons</taxon>
        <taxon>Gunneridae</taxon>
        <taxon>Pentapetalae</taxon>
        <taxon>asterids</taxon>
        <taxon>Ericales</taxon>
        <taxon>Ericaceae</taxon>
        <taxon>Vaccinioideae</taxon>
        <taxon>Vaccinieae</taxon>
        <taxon>Vaccinium</taxon>
    </lineage>
</organism>